<proteinExistence type="predicted"/>
<evidence type="ECO:0000313" key="2">
    <source>
        <dbReference type="Proteomes" id="UP000004319"/>
    </source>
</evidence>
<dbReference type="EMBL" id="BABS01000010">
    <property type="protein sequence ID" value="GAA07571.1"/>
    <property type="molecule type" value="Genomic_DNA"/>
</dbReference>
<gene>
    <name evidence="1" type="ORF">ATPR_0575</name>
</gene>
<organism evidence="1 2">
    <name type="scientific">Acetobacter tropicalis NBRC 101654</name>
    <dbReference type="NCBI Taxonomy" id="749388"/>
    <lineage>
        <taxon>Bacteria</taxon>
        <taxon>Pseudomonadati</taxon>
        <taxon>Pseudomonadota</taxon>
        <taxon>Alphaproteobacteria</taxon>
        <taxon>Acetobacterales</taxon>
        <taxon>Acetobacteraceae</taxon>
        <taxon>Acetobacter</taxon>
    </lineage>
</organism>
<dbReference type="Proteomes" id="UP000004319">
    <property type="component" value="Unassembled WGS sequence"/>
</dbReference>
<name>F7VB26_9PROT</name>
<comment type="caution">
    <text evidence="1">The sequence shown here is derived from an EMBL/GenBank/DDBJ whole genome shotgun (WGS) entry which is preliminary data.</text>
</comment>
<dbReference type="AlphaFoldDB" id="F7VB26"/>
<protein>
    <submittedName>
        <fullName evidence="1">Uncharacterized protein</fullName>
    </submittedName>
</protein>
<accession>F7VB26</accession>
<sequence>MGFCSLTNTLDHVPRQHAAPWLYRKAWMLLADMRKLASSENERPKNRQCV</sequence>
<evidence type="ECO:0000313" key="1">
    <source>
        <dbReference type="EMBL" id="GAA07571.1"/>
    </source>
</evidence>
<reference evidence="1 2" key="1">
    <citation type="journal article" date="2011" name="Biochem. Biophys. Res. Commun.">
        <title>Increased number of Arginine-based salt bridges contributes to the thermotolerance of thermotolerant acetic acid bacteria, Acetobacter tropicalis SKU1100.</title>
        <authorList>
            <person name="Matsutani M."/>
            <person name="Hirakawa H."/>
            <person name="Nishikura M."/>
            <person name="Soemphol W."/>
            <person name="Ali I.A.I."/>
            <person name="Yakushi T."/>
            <person name="Matsushita K."/>
        </authorList>
    </citation>
    <scope>NUCLEOTIDE SEQUENCE [LARGE SCALE GENOMIC DNA]</scope>
    <source>
        <strain evidence="1 2">NBRC 101654</strain>
    </source>
</reference>